<dbReference type="EC" id="1.14.13.114" evidence="2"/>
<dbReference type="Proteomes" id="UP000271554">
    <property type="component" value="Chromosome"/>
</dbReference>
<dbReference type="InterPro" id="IPR002938">
    <property type="entry name" value="FAD-bd"/>
</dbReference>
<dbReference type="SUPFAM" id="SSF51905">
    <property type="entry name" value="FAD/NAD(P)-binding domain"/>
    <property type="match status" value="1"/>
</dbReference>
<evidence type="ECO:0000259" key="1">
    <source>
        <dbReference type="Pfam" id="PF01494"/>
    </source>
</evidence>
<dbReference type="InterPro" id="IPR051704">
    <property type="entry name" value="FAD_aromatic-hydroxylase"/>
</dbReference>
<keyword evidence="3" id="KW-1185">Reference proteome</keyword>
<proteinExistence type="predicted"/>
<dbReference type="PANTHER" id="PTHR46865:SF2">
    <property type="entry name" value="MONOOXYGENASE"/>
    <property type="match status" value="1"/>
</dbReference>
<evidence type="ECO:0000313" key="2">
    <source>
        <dbReference type="EMBL" id="AYG85020.1"/>
    </source>
</evidence>
<dbReference type="Gene3D" id="3.30.9.10">
    <property type="entry name" value="D-Amino Acid Oxidase, subunit A, domain 2"/>
    <property type="match status" value="1"/>
</dbReference>
<keyword evidence="2" id="KW-0503">Monooxygenase</keyword>
<reference evidence="2 3" key="1">
    <citation type="submission" date="2018-10" db="EMBL/GenBank/DDBJ databases">
        <title>Relationship between Morphology and Antimicrobial Activity in Streptomyces.</title>
        <authorList>
            <person name="Kang H.J."/>
            <person name="Kim S.B."/>
        </authorList>
    </citation>
    <scope>NUCLEOTIDE SEQUENCE [LARGE SCALE GENOMIC DNA]</scope>
    <source>
        <strain evidence="2 3">BH38</strain>
    </source>
</reference>
<keyword evidence="2" id="KW-0560">Oxidoreductase</keyword>
<dbReference type="KEGG" id="shun:DWB77_07236"/>
<dbReference type="GO" id="GO:0071949">
    <property type="term" value="F:FAD binding"/>
    <property type="evidence" value="ECO:0007669"/>
    <property type="project" value="InterPro"/>
</dbReference>
<organism evidence="2 3">
    <name type="scientific">Streptomyces hundungensis</name>
    <dbReference type="NCBI Taxonomy" id="1077946"/>
    <lineage>
        <taxon>Bacteria</taxon>
        <taxon>Bacillati</taxon>
        <taxon>Actinomycetota</taxon>
        <taxon>Actinomycetes</taxon>
        <taxon>Kitasatosporales</taxon>
        <taxon>Streptomycetaceae</taxon>
        <taxon>Streptomyces</taxon>
    </lineage>
</organism>
<dbReference type="RefSeq" id="WP_120726777.1">
    <property type="nucleotide sequence ID" value="NZ_CP032698.1"/>
</dbReference>
<feature type="domain" description="FAD-binding" evidence="1">
    <location>
        <begin position="3"/>
        <end position="316"/>
    </location>
</feature>
<dbReference type="AlphaFoldDB" id="A0A387HSA7"/>
<dbReference type="PANTHER" id="PTHR46865">
    <property type="entry name" value="OXIDOREDUCTASE-RELATED"/>
    <property type="match status" value="1"/>
</dbReference>
<name>A0A387HSA7_9ACTN</name>
<dbReference type="GO" id="GO:0043731">
    <property type="term" value="F:6-hydroxynicotinate 3-monooxygenase activity"/>
    <property type="evidence" value="ECO:0007669"/>
    <property type="project" value="UniProtKB-EC"/>
</dbReference>
<protein>
    <submittedName>
        <fullName evidence="2">6-hydroxynicotinate 3-monooxygenase</fullName>
        <ecNumber evidence="2">1.14.13.114</ecNumber>
    </submittedName>
</protein>
<dbReference type="EMBL" id="CP032698">
    <property type="protein sequence ID" value="AYG85020.1"/>
    <property type="molecule type" value="Genomic_DNA"/>
</dbReference>
<dbReference type="Gene3D" id="3.50.50.60">
    <property type="entry name" value="FAD/NAD(P)-binding domain"/>
    <property type="match status" value="1"/>
</dbReference>
<dbReference type="InterPro" id="IPR036188">
    <property type="entry name" value="FAD/NAD-bd_sf"/>
</dbReference>
<sequence length="411" mass="44234">MSTKVLISGASIAGPALAYWLGRYGFETTVVELAPALRGGGQAVDFRGQTHLTVLERMGVLDELRALDTGGSPITFVDQRGRQILHLPADFAGGDVEVPRGELAQVLHQRSLPRTEYLFGDSITALEETRTGVRVTFQHGAPREFDLVIGADGLHSHVRRLTFGPEERYVRHLGYYAATWQVPNYLGLPTGSVGLNVPGRLAAVGADHRDPTRAGAFFVFASPELRYDRHDVAQQKKLIQDAFAGLGWEVPRLLESLQQAPELYFDSISRADVPAWSSGRVALLGDAACGATIGGMGTGTAVVAAYVLAGELARARGDHHTAFARYEHTLRDYAQGCQKGGDRTGPFLAPGTATGLRVRNGLLNRRWILDRMLKMGKQVSSVDLPDYAAGPSNAAAISAVGGQVSPRTARR</sequence>
<evidence type="ECO:0000313" key="3">
    <source>
        <dbReference type="Proteomes" id="UP000271554"/>
    </source>
</evidence>
<accession>A0A387HSA7</accession>
<gene>
    <name evidence="2" type="ORF">DWB77_07236</name>
</gene>
<dbReference type="PRINTS" id="PR00420">
    <property type="entry name" value="RNGMNOXGNASE"/>
</dbReference>
<dbReference type="Pfam" id="PF01494">
    <property type="entry name" value="FAD_binding_3"/>
    <property type="match status" value="1"/>
</dbReference>
<dbReference type="OrthoDB" id="3356051at2"/>